<gene>
    <name evidence="1" type="primary">MDM1</name>
</gene>
<dbReference type="OrthoDB" id="9999940at2759"/>
<organism evidence="1">
    <name type="scientific">Homo sapiens</name>
    <name type="common">Human</name>
    <dbReference type="NCBI Taxonomy" id="9606"/>
    <lineage>
        <taxon>Eukaryota</taxon>
        <taxon>Metazoa</taxon>
        <taxon>Chordata</taxon>
        <taxon>Craniata</taxon>
        <taxon>Vertebrata</taxon>
        <taxon>Euteleostomi</taxon>
        <taxon>Mammalia</taxon>
        <taxon>Eutheria</taxon>
        <taxon>Euarchontoglires</taxon>
        <taxon>Primates</taxon>
        <taxon>Haplorrhini</taxon>
        <taxon>Catarrhini</taxon>
        <taxon>Hominidae</taxon>
        <taxon>Homo</taxon>
    </lineage>
</organism>
<dbReference type="AlphaFoldDB" id="L8E8S4"/>
<proteinExistence type="predicted"/>
<reference evidence="1" key="1">
    <citation type="journal article" date="2013" name="PLoS ONE">
        <title>Direct detection of alternative open reading frames translation products in human significantly expands the proteome.</title>
        <authorList>
            <person name="Vanderperre B."/>
            <person name="Lucier J.-F."/>
            <person name="Motard J."/>
            <person name="Tremblay G."/>
            <person name="Vanderperre S."/>
            <person name="Wisztorski M."/>
            <person name="Salzet M."/>
            <person name="Boisvert F.-M."/>
            <person name="Roucou X."/>
        </authorList>
    </citation>
    <scope>NUCLEOTIDE SEQUENCE</scope>
</reference>
<dbReference type="EMBL" id="HF584052">
    <property type="protein sequence ID" value="CCQ43549.1"/>
    <property type="molecule type" value="Genomic_DNA"/>
</dbReference>
<sequence length="47" mass="5565">MKPLMMKMRTDCLRFLLALQLLVSGLFKLWHELRKGRRISGVKHKPS</sequence>
<evidence type="ECO:0000313" key="1">
    <source>
        <dbReference type="EMBL" id="CCQ43549.1"/>
    </source>
</evidence>
<accession>L8E8S4</accession>
<protein>
    <submittedName>
        <fullName evidence="1">Alternative protein MDM1</fullName>
    </submittedName>
</protein>
<dbReference type="ChiTaRS" id="MDM1">
    <property type="organism name" value="human"/>
</dbReference>
<name>L8E8S4_HUMAN</name>